<feature type="domain" description="PAS" evidence="2">
    <location>
        <begin position="115"/>
        <end position="189"/>
    </location>
</feature>
<dbReference type="SUPFAM" id="SSF55785">
    <property type="entry name" value="PYP-like sensor domain (PAS domain)"/>
    <property type="match status" value="7"/>
</dbReference>
<feature type="domain" description="HD-GYP" evidence="4">
    <location>
        <begin position="716"/>
        <end position="906"/>
    </location>
</feature>
<dbReference type="SMART" id="SM00086">
    <property type="entry name" value="PAC"/>
    <property type="match status" value="3"/>
</dbReference>
<feature type="domain" description="PAS" evidence="2">
    <location>
        <begin position="499"/>
        <end position="551"/>
    </location>
</feature>
<dbReference type="InterPro" id="IPR003607">
    <property type="entry name" value="HD/PDEase_dom"/>
</dbReference>
<dbReference type="SMART" id="SM00471">
    <property type="entry name" value="HDc"/>
    <property type="match status" value="1"/>
</dbReference>
<dbReference type="InterPro" id="IPR013656">
    <property type="entry name" value="PAS_4"/>
</dbReference>
<dbReference type="InterPro" id="IPR037522">
    <property type="entry name" value="HD_GYP_dom"/>
</dbReference>
<dbReference type="NCBIfam" id="TIGR00277">
    <property type="entry name" value="HDIG"/>
    <property type="match status" value="1"/>
</dbReference>
<dbReference type="PANTHER" id="PTHR43155:SF2">
    <property type="entry name" value="CYCLIC DI-GMP PHOSPHODIESTERASE PA4108"/>
    <property type="match status" value="1"/>
</dbReference>
<protein>
    <recommendedName>
        <fullName evidence="7">PAS domain S-box protein</fullName>
    </recommendedName>
</protein>
<reference evidence="5 6" key="1">
    <citation type="submission" date="2018-06" db="EMBL/GenBank/DDBJ databases">
        <title>Extensive metabolic versatility and redundancy in microbially diverse, dynamic hydrothermal sediments.</title>
        <authorList>
            <person name="Dombrowski N."/>
            <person name="Teske A."/>
            <person name="Baker B.J."/>
        </authorList>
    </citation>
    <scope>NUCLEOTIDE SEQUENCE [LARGE SCALE GENOMIC DNA]</scope>
    <source>
        <strain evidence="5">B36_G15</strain>
    </source>
</reference>
<feature type="domain" description="PAS" evidence="2">
    <location>
        <begin position="237"/>
        <end position="307"/>
    </location>
</feature>
<dbReference type="PANTHER" id="PTHR43155">
    <property type="entry name" value="CYCLIC DI-GMP PHOSPHODIESTERASE PA4108-RELATED"/>
    <property type="match status" value="1"/>
</dbReference>
<dbReference type="SUPFAM" id="SSF109604">
    <property type="entry name" value="HD-domain/PDEase-like"/>
    <property type="match status" value="1"/>
</dbReference>
<evidence type="ECO:0000259" key="3">
    <source>
        <dbReference type="PROSITE" id="PS50113"/>
    </source>
</evidence>
<feature type="domain" description="PAS" evidence="2">
    <location>
        <begin position="354"/>
        <end position="425"/>
    </location>
</feature>
<evidence type="ECO:0000313" key="6">
    <source>
        <dbReference type="Proteomes" id="UP000268469"/>
    </source>
</evidence>
<dbReference type="Pfam" id="PF13487">
    <property type="entry name" value="HD_5"/>
    <property type="match status" value="1"/>
</dbReference>
<dbReference type="InterPro" id="IPR001610">
    <property type="entry name" value="PAC"/>
</dbReference>
<dbReference type="PROSITE" id="PS51832">
    <property type="entry name" value="HD_GYP"/>
    <property type="match status" value="1"/>
</dbReference>
<dbReference type="CDD" id="cd00130">
    <property type="entry name" value="PAS"/>
    <property type="match status" value="5"/>
</dbReference>
<dbReference type="Gene3D" id="3.30.450.20">
    <property type="entry name" value="PAS domain"/>
    <property type="match status" value="6"/>
</dbReference>
<dbReference type="PROSITE" id="PS50112">
    <property type="entry name" value="PAS"/>
    <property type="match status" value="5"/>
</dbReference>
<feature type="coiled-coil region" evidence="1">
    <location>
        <begin position="702"/>
        <end position="733"/>
    </location>
</feature>
<dbReference type="EMBL" id="QNBE01000026">
    <property type="protein sequence ID" value="RKX70821.1"/>
    <property type="molecule type" value="Genomic_DNA"/>
</dbReference>
<gene>
    <name evidence="5" type="ORF">DRP53_03725</name>
</gene>
<evidence type="ECO:0000259" key="4">
    <source>
        <dbReference type="PROSITE" id="PS51832"/>
    </source>
</evidence>
<feature type="domain" description="PAC" evidence="3">
    <location>
        <begin position="425"/>
        <end position="478"/>
    </location>
</feature>
<evidence type="ECO:0000256" key="1">
    <source>
        <dbReference type="SAM" id="Coils"/>
    </source>
</evidence>
<comment type="caution">
    <text evidence="5">The sequence shown here is derived from an EMBL/GenBank/DDBJ whole genome shotgun (WGS) entry which is preliminary data.</text>
</comment>
<dbReference type="Pfam" id="PF13426">
    <property type="entry name" value="PAS_9"/>
    <property type="match status" value="1"/>
</dbReference>
<dbReference type="Gene3D" id="1.10.3210.10">
    <property type="entry name" value="Hypothetical protein af1432"/>
    <property type="match status" value="1"/>
</dbReference>
<dbReference type="Proteomes" id="UP000268469">
    <property type="component" value="Unassembled WGS sequence"/>
</dbReference>
<evidence type="ECO:0000313" key="5">
    <source>
        <dbReference type="EMBL" id="RKX70821.1"/>
    </source>
</evidence>
<sequence>MASEGSERARRFVHEDIFLDTIPYLVYALSNKFKILYCNDAGAQFLGRAQNELLDSHLFELYPELDDGAFRRAVRTHLPQEADITYGGRYFRLRIFPLSWGLLVVGHDITHWRRIAELYTNLVERPHYGVVIVQGREPRIVFANEVIVDFLGYSKEELLNLNPKKLLEIIHEDDRPMVRERYQKRLVGEDIPSRYEMRVVRKSGEVRWVEVSSKGITYNGSPAVQATFIDITERKNLEVDWKALFNAMDHPALILDRNHRIIDANTKAVEFLNKTIGEIIGEPCYKLYHGNEKPPEECPFERAVKTNAPGTAEVSFGPEGKGFLITCVPISDRILHIANPITGEMETESELSRERAYLKSLFESAQEAVVLGDNEGKIIDVNHEFTRIFGYSREEAIGRNADYLIAGPEERGEARRLTEETFAGRSVRLETIRRRKDGTPIYVSLIAAPIKVDDEQIGVYAIYRDITERKRMEQALLESERKYRTLVEQSLQGIAIIQDKRIVYANEALAKISGYTVTELLELSPEGVQELVYPDDRGMVWGRMEERLAGRKVPSHYEFRVIRKDGKVRWLEVFIQLIEYNGRPAAQTIVIDITDRKQTEEVVGRLATFPDQNPHPIIETDLEGNITYLNPRARHLFGDLPQLGMKHKILQGLRSIINDFKKGIHDSISREIDTGEAIFEQTICYVPKSNLIRIFCFDVTQRKKAEEDLQRSLAKLEQTINNTLEAMAKVLEARDPYTAGHQNRVAKLAKAIAEEMGLSRDQIQGLFTAAMIHDIGKIYVPAEILTRPKTLSESEFALIQTHPNIGYEILKTIDFPWPVAEIVLQHHERWNGSGYPQGLKDTDIMIEARILAVADVVEAMSSHRPYRPAKGLEATLEEISQKKGILYDPEVVDACLKVIKKRDFKF</sequence>
<dbReference type="Pfam" id="PF08447">
    <property type="entry name" value="PAS_3"/>
    <property type="match status" value="2"/>
</dbReference>
<dbReference type="NCBIfam" id="TIGR00229">
    <property type="entry name" value="sensory_box"/>
    <property type="match status" value="3"/>
</dbReference>
<dbReference type="InterPro" id="IPR000700">
    <property type="entry name" value="PAS-assoc_C"/>
</dbReference>
<feature type="domain" description="PAC" evidence="3">
    <location>
        <begin position="193"/>
        <end position="243"/>
    </location>
</feature>
<name>A0A660SLC0_UNCW3</name>
<proteinExistence type="predicted"/>
<dbReference type="Pfam" id="PF08448">
    <property type="entry name" value="PAS_4"/>
    <property type="match status" value="2"/>
</dbReference>
<dbReference type="InterPro" id="IPR000014">
    <property type="entry name" value="PAS"/>
</dbReference>
<feature type="domain" description="PAS" evidence="2">
    <location>
        <begin position="19"/>
        <end position="81"/>
    </location>
</feature>
<dbReference type="AlphaFoldDB" id="A0A660SLC0"/>
<evidence type="ECO:0008006" key="7">
    <source>
        <dbReference type="Google" id="ProtNLM"/>
    </source>
</evidence>
<dbReference type="InterPro" id="IPR013655">
    <property type="entry name" value="PAS_fold_3"/>
</dbReference>
<accession>A0A660SLC0</accession>
<feature type="domain" description="PAC" evidence="3">
    <location>
        <begin position="555"/>
        <end position="605"/>
    </location>
</feature>
<keyword evidence="1" id="KW-0175">Coiled coil</keyword>
<dbReference type="SMART" id="SM00091">
    <property type="entry name" value="PAS"/>
    <property type="match status" value="6"/>
</dbReference>
<dbReference type="Pfam" id="PF13188">
    <property type="entry name" value="PAS_8"/>
    <property type="match status" value="1"/>
</dbReference>
<organism evidence="5 6">
    <name type="scientific">candidate division WOR-3 bacterium</name>
    <dbReference type="NCBI Taxonomy" id="2052148"/>
    <lineage>
        <taxon>Bacteria</taxon>
        <taxon>Bacteria division WOR-3</taxon>
    </lineage>
</organism>
<dbReference type="CDD" id="cd00077">
    <property type="entry name" value="HDc"/>
    <property type="match status" value="1"/>
</dbReference>
<dbReference type="PROSITE" id="PS50113">
    <property type="entry name" value="PAC"/>
    <property type="match status" value="3"/>
</dbReference>
<evidence type="ECO:0000259" key="2">
    <source>
        <dbReference type="PROSITE" id="PS50112"/>
    </source>
</evidence>
<dbReference type="InterPro" id="IPR006675">
    <property type="entry name" value="HDIG_dom"/>
</dbReference>
<dbReference type="InterPro" id="IPR035965">
    <property type="entry name" value="PAS-like_dom_sf"/>
</dbReference>